<name>A0A1S2LIW1_9BACI</name>
<dbReference type="RefSeq" id="WP_071310121.1">
    <property type="nucleotide sequence ID" value="NZ_MLQR01000031.1"/>
</dbReference>
<dbReference type="CDD" id="cd24004">
    <property type="entry name" value="ASKHA_NBD_PilM-like"/>
    <property type="match status" value="1"/>
</dbReference>
<dbReference type="InterPro" id="IPR043129">
    <property type="entry name" value="ATPase_NBD"/>
</dbReference>
<keyword evidence="2" id="KW-0131">Cell cycle</keyword>
<dbReference type="Pfam" id="PF14450">
    <property type="entry name" value="FtsA"/>
    <property type="match status" value="1"/>
</dbReference>
<protein>
    <submittedName>
        <fullName evidence="2">Cell division protein</fullName>
    </submittedName>
</protein>
<gene>
    <name evidence="2" type="ORF">BKP37_13465</name>
</gene>
<dbReference type="Gene3D" id="3.30.1490.300">
    <property type="match status" value="1"/>
</dbReference>
<dbReference type="OrthoDB" id="9768127at2"/>
<dbReference type="SMART" id="SM00842">
    <property type="entry name" value="FtsA"/>
    <property type="match status" value="1"/>
</dbReference>
<dbReference type="Proteomes" id="UP000179524">
    <property type="component" value="Unassembled WGS sequence"/>
</dbReference>
<proteinExistence type="predicted"/>
<keyword evidence="2" id="KW-0132">Cell division</keyword>
<dbReference type="InterPro" id="IPR003494">
    <property type="entry name" value="SHS2_FtsA"/>
</dbReference>
<evidence type="ECO:0000313" key="2">
    <source>
        <dbReference type="EMBL" id="OIJ12442.1"/>
    </source>
</evidence>
<dbReference type="PANTHER" id="PTHR32432:SF3">
    <property type="entry name" value="ETHANOLAMINE UTILIZATION PROTEIN EUTJ"/>
    <property type="match status" value="1"/>
</dbReference>
<dbReference type="GO" id="GO:0051301">
    <property type="term" value="P:cell division"/>
    <property type="evidence" value="ECO:0007669"/>
    <property type="project" value="UniProtKB-KW"/>
</dbReference>
<dbReference type="PANTHER" id="PTHR32432">
    <property type="entry name" value="CELL DIVISION PROTEIN FTSA-RELATED"/>
    <property type="match status" value="1"/>
</dbReference>
<comment type="caution">
    <text evidence="2">The sequence shown here is derived from an EMBL/GenBank/DDBJ whole genome shotgun (WGS) entry which is preliminary data.</text>
</comment>
<dbReference type="EMBL" id="MLQR01000031">
    <property type="protein sequence ID" value="OIJ12442.1"/>
    <property type="molecule type" value="Genomic_DNA"/>
</dbReference>
<dbReference type="InterPro" id="IPR050696">
    <property type="entry name" value="FtsA/MreB"/>
</dbReference>
<evidence type="ECO:0000259" key="1">
    <source>
        <dbReference type="SMART" id="SM00842"/>
    </source>
</evidence>
<dbReference type="AlphaFoldDB" id="A0A1S2LIW1"/>
<keyword evidence="3" id="KW-1185">Reference proteome</keyword>
<organism evidence="2 3">
    <name type="scientific">Anaerobacillus alkalilacustris</name>
    <dbReference type="NCBI Taxonomy" id="393763"/>
    <lineage>
        <taxon>Bacteria</taxon>
        <taxon>Bacillati</taxon>
        <taxon>Bacillota</taxon>
        <taxon>Bacilli</taxon>
        <taxon>Bacillales</taxon>
        <taxon>Bacillaceae</taxon>
        <taxon>Anaerobacillus</taxon>
    </lineage>
</organism>
<dbReference type="SUPFAM" id="SSF53067">
    <property type="entry name" value="Actin-like ATPase domain"/>
    <property type="match status" value="2"/>
</dbReference>
<reference evidence="2 3" key="1">
    <citation type="submission" date="2016-10" db="EMBL/GenBank/DDBJ databases">
        <title>Draft genome sequences of four alkaliphilic bacteria belonging to the Anaerobacillus genus.</title>
        <authorList>
            <person name="Bassil N.M."/>
            <person name="Lloyd J.R."/>
        </authorList>
    </citation>
    <scope>NUCLEOTIDE SEQUENCE [LARGE SCALE GENOMIC DNA]</scope>
    <source>
        <strain evidence="2 3">DSM 18345</strain>
    </source>
</reference>
<accession>A0A1S2LIW1</accession>
<dbReference type="Gene3D" id="3.30.420.40">
    <property type="match status" value="2"/>
</dbReference>
<feature type="domain" description="SHS2" evidence="1">
    <location>
        <begin position="9"/>
        <end position="205"/>
    </location>
</feature>
<evidence type="ECO:0000313" key="3">
    <source>
        <dbReference type="Proteomes" id="UP000179524"/>
    </source>
</evidence>
<sequence>MTSHSDLPIFGLDIGTRSVVGLLLKNNNTGYEILDIEIQEHEDRSMLDGQIHNVLSVTKVITSIKEKLEQKHGPLHKVCVAAAGRSLKTKRAIVELDISKKPIFEHQDILHLELSAVQKAQYEIAQEYEGKSVNYFCVGYSVLSYQLDGEEIGSLVDQSGYVASVEVIATFLPKVVVESLLAALSRSGLELEALTLEPIAAINVLIPPTMRRLNVALVDIGAGTSDIAITDSGTVTAYGMVPIAGDEITEAISDHFLLDFPEAEIVKRQLTWQDEVVLTDILGFETSLSKEDIIEPISKAIKTLATEITTEILNLNKKSPKAVMLVGGGSLTPNLARYIANSLQLPENRVAIRGIDAIKSLIIPEDIKAGPELVTPIGIAIAAKESPVEYVSIKVNDQIIRLFDIKKLTVGDGLLAAGIELSKLYGKPGMAIMVKVNERLISIPGEHGHPPRLEKNHQSCSLDAPLKDGDTIIVQSGANGKDAKATIGDVIETLPTKAISINEKMYTLQATILKNGQQALLTEKIVDRDEIIVQSANSIEEVLASLKLYDMIEQIKPFNVHINGSQVIFNNEDTLVKNGKKTTRNALVQDGDFLSIKMKSQPFITLEELLIHEKIEASYYITVYFNGESIEISKPLVIPKRGDDLLTEKSPIYAGDSLTITLNKKETFIFQDIFRFVDFNLTAQENKTLIILRNEKDATFSTPIHTGDHLEIKWVEKKSNKS</sequence>